<feature type="region of interest" description="Disordered" evidence="5">
    <location>
        <begin position="78"/>
        <end position="131"/>
    </location>
</feature>
<evidence type="ECO:0000256" key="4">
    <source>
        <dbReference type="ARBA" id="ARBA00022837"/>
    </source>
</evidence>
<dbReference type="EMBL" id="BIXZ01000001">
    <property type="protein sequence ID" value="GCF12122.1"/>
    <property type="molecule type" value="Genomic_DNA"/>
</dbReference>
<evidence type="ECO:0000256" key="1">
    <source>
        <dbReference type="ARBA" id="ARBA00004613"/>
    </source>
</evidence>
<evidence type="ECO:0000313" key="7">
    <source>
        <dbReference type="EMBL" id="GCF12122.1"/>
    </source>
</evidence>
<reference evidence="7 8" key="1">
    <citation type="submission" date="2019-02" db="EMBL/GenBank/DDBJ databases">
        <title>Haloarcula mannanilyticum sp. nov., a mannan degrading haloarchaeon isolated from commercial salt.</title>
        <authorList>
            <person name="Enomoto S."/>
            <person name="Shimane Y."/>
            <person name="Kamekura M."/>
            <person name="Ito T."/>
            <person name="Moriya O."/>
            <person name="Ihara K."/>
            <person name="Takahashi-Ando N."/>
            <person name="Fukushima Y."/>
            <person name="Yoshida Y."/>
            <person name="Usama R."/>
            <person name="Takai K."/>
            <person name="Minegishi H."/>
        </authorList>
    </citation>
    <scope>NUCLEOTIDE SEQUENCE [LARGE SCALE GENOMIC DNA]</scope>
    <source>
        <strain evidence="7 8">MD130-1</strain>
    </source>
</reference>
<keyword evidence="6" id="KW-1133">Transmembrane helix</keyword>
<evidence type="ECO:0000256" key="5">
    <source>
        <dbReference type="SAM" id="MobiDB-lite"/>
    </source>
</evidence>
<keyword evidence="8" id="KW-1185">Reference proteome</keyword>
<evidence type="ECO:0000256" key="2">
    <source>
        <dbReference type="ARBA" id="ARBA00022525"/>
    </source>
</evidence>
<organism evidence="7 8">
    <name type="scientific">Haloarcula mannanilytica</name>
    <dbReference type="NCBI Taxonomy" id="2509225"/>
    <lineage>
        <taxon>Archaea</taxon>
        <taxon>Methanobacteriati</taxon>
        <taxon>Methanobacteriota</taxon>
        <taxon>Stenosarchaea group</taxon>
        <taxon>Halobacteria</taxon>
        <taxon>Halobacteriales</taxon>
        <taxon>Haloarculaceae</taxon>
        <taxon>Haloarcula</taxon>
    </lineage>
</organism>
<dbReference type="InterPro" id="IPR024079">
    <property type="entry name" value="MetalloPept_cat_dom_sf"/>
</dbReference>
<dbReference type="InterPro" id="IPR053180">
    <property type="entry name" value="Ca-binding_acidic-repeat"/>
</dbReference>
<protein>
    <submittedName>
        <fullName evidence="7">Uncharacterized protein</fullName>
    </submittedName>
</protein>
<dbReference type="PANTHER" id="PTHR37467:SF1">
    <property type="entry name" value="EXPORTED CALCIUM-BINDING GLYCOPROTEIN"/>
    <property type="match status" value="1"/>
</dbReference>
<keyword evidence="6" id="KW-0812">Transmembrane</keyword>
<evidence type="ECO:0000256" key="3">
    <source>
        <dbReference type="ARBA" id="ARBA00022729"/>
    </source>
</evidence>
<comment type="subcellular location">
    <subcellularLocation>
        <location evidence="1">Secreted</location>
    </subcellularLocation>
</comment>
<gene>
    <name evidence="7" type="ORF">Harman_00570</name>
</gene>
<dbReference type="InterPro" id="IPR059100">
    <property type="entry name" value="TSP3_bac"/>
</dbReference>
<dbReference type="GO" id="GO:0008237">
    <property type="term" value="F:metallopeptidase activity"/>
    <property type="evidence" value="ECO:0007669"/>
    <property type="project" value="InterPro"/>
</dbReference>
<keyword evidence="6" id="KW-0472">Membrane</keyword>
<keyword evidence="3" id="KW-0732">Signal</keyword>
<proteinExistence type="predicted"/>
<comment type="caution">
    <text evidence="7">The sequence shown here is derived from an EMBL/GenBank/DDBJ whole genome shotgun (WGS) entry which is preliminary data.</text>
</comment>
<dbReference type="Gene3D" id="3.40.390.10">
    <property type="entry name" value="Collagenase (Catalytic Domain)"/>
    <property type="match status" value="1"/>
</dbReference>
<dbReference type="PANTHER" id="PTHR37467">
    <property type="entry name" value="EXPORTED CALCIUM-BINDING GLYCOPROTEIN-RELATED"/>
    <property type="match status" value="1"/>
</dbReference>
<dbReference type="Proteomes" id="UP000304382">
    <property type="component" value="Unassembled WGS sequence"/>
</dbReference>
<sequence>MGVRSTVTRIPQFKSLTSIDININFESILPGIFAVKHRLADTRFKRLPALRLGVIALVTLLLAGVVFPAAGTAPQVNTASGGPDNLTAQGAQAADNTTDTDGDGLSDSLERSVYGTDPTDPDTDGDGYPDGMEVRCGQAIPGADPLRTDIYVEVDSTQSTTLSDSVRASIVETFDSAPVSNPDGSTGIDIHLVADETNLSVNGTVYSNRRAGPENDIYDFRSNHSEYRSDGYYYVLLTDDVAYNGDDYFVGAGRPEIAAMERFDSTKITASLFMHEFGHAMGLDAHQDGIDEERYTRTEYDSVMNYNGLYRQLTYSNGTDNVGRNEWQFVAENRTRPDVQCAENGTCASRCVRA</sequence>
<dbReference type="Pfam" id="PF18884">
    <property type="entry name" value="TSP3_bac"/>
    <property type="match status" value="2"/>
</dbReference>
<keyword evidence="4" id="KW-0106">Calcium</keyword>
<evidence type="ECO:0000313" key="8">
    <source>
        <dbReference type="Proteomes" id="UP000304382"/>
    </source>
</evidence>
<feature type="compositionally biased region" description="Low complexity" evidence="5">
    <location>
        <begin position="87"/>
        <end position="97"/>
    </location>
</feature>
<name>A0A4C2ECT0_9EURY</name>
<feature type="transmembrane region" description="Helical" evidence="6">
    <location>
        <begin position="49"/>
        <end position="70"/>
    </location>
</feature>
<dbReference type="AlphaFoldDB" id="A0A4C2ECT0"/>
<keyword evidence="2" id="KW-0964">Secreted</keyword>
<dbReference type="SUPFAM" id="SSF55486">
    <property type="entry name" value="Metalloproteases ('zincins'), catalytic domain"/>
    <property type="match status" value="2"/>
</dbReference>
<accession>A0A4C2ECT0</accession>
<evidence type="ECO:0000256" key="6">
    <source>
        <dbReference type="SAM" id="Phobius"/>
    </source>
</evidence>